<protein>
    <submittedName>
        <fullName evidence="2">Uncharacterized protein</fullName>
    </submittedName>
</protein>
<feature type="non-terminal residue" evidence="2">
    <location>
        <position position="205"/>
    </location>
</feature>
<dbReference type="AlphaFoldDB" id="A0A812IV13"/>
<accession>A0A812IV13</accession>
<sequence>NVQARRRRISNLRSRSSRRSLPPRRSWRMLERWSKSKICRRMSLMMMVKFWRTMLRLPRMMQKQKKSKPKTRSPRMLERWLKSKSCRRMILMTAKLRRREMPVRLDQMKAQRRKPMTRPVLQRVKRRLNRRTPWQLTSRTRRPRCRQMQRTPHRCHAAVGRGGAADAQVPASVLVADMLTVEGGTRESCVSLAHACCPDSSVVRR</sequence>
<feature type="region of interest" description="Disordered" evidence="1">
    <location>
        <begin position="1"/>
        <end position="21"/>
    </location>
</feature>
<comment type="caution">
    <text evidence="2">The sequence shown here is derived from an EMBL/GenBank/DDBJ whole genome shotgun (WGS) entry which is preliminary data.</text>
</comment>
<evidence type="ECO:0000313" key="3">
    <source>
        <dbReference type="Proteomes" id="UP000649617"/>
    </source>
</evidence>
<evidence type="ECO:0000256" key="1">
    <source>
        <dbReference type="SAM" id="MobiDB-lite"/>
    </source>
</evidence>
<gene>
    <name evidence="2" type="ORF">SPIL2461_LOCUS486</name>
</gene>
<dbReference type="EMBL" id="CAJNIZ010000368">
    <property type="protein sequence ID" value="CAE7160261.1"/>
    <property type="molecule type" value="Genomic_DNA"/>
</dbReference>
<organism evidence="2 3">
    <name type="scientific">Symbiodinium pilosum</name>
    <name type="common">Dinoflagellate</name>
    <dbReference type="NCBI Taxonomy" id="2952"/>
    <lineage>
        <taxon>Eukaryota</taxon>
        <taxon>Sar</taxon>
        <taxon>Alveolata</taxon>
        <taxon>Dinophyceae</taxon>
        <taxon>Suessiales</taxon>
        <taxon>Symbiodiniaceae</taxon>
        <taxon>Symbiodinium</taxon>
    </lineage>
</organism>
<proteinExistence type="predicted"/>
<name>A0A812IV13_SYMPI</name>
<keyword evidence="3" id="KW-1185">Reference proteome</keyword>
<reference evidence="2" key="1">
    <citation type="submission" date="2021-02" db="EMBL/GenBank/DDBJ databases">
        <authorList>
            <person name="Dougan E. K."/>
            <person name="Rhodes N."/>
            <person name="Thang M."/>
            <person name="Chan C."/>
        </authorList>
    </citation>
    <scope>NUCLEOTIDE SEQUENCE</scope>
</reference>
<feature type="non-terminal residue" evidence="2">
    <location>
        <position position="1"/>
    </location>
</feature>
<evidence type="ECO:0000313" key="2">
    <source>
        <dbReference type="EMBL" id="CAE7160261.1"/>
    </source>
</evidence>
<dbReference type="Proteomes" id="UP000649617">
    <property type="component" value="Unassembled WGS sequence"/>
</dbReference>